<protein>
    <submittedName>
        <fullName evidence="1">Uncharacterized protein</fullName>
    </submittedName>
</protein>
<evidence type="ECO:0000313" key="1">
    <source>
        <dbReference type="EMBL" id="KII62387.1"/>
    </source>
</evidence>
<sequence>MYDGVTGVAIQIIIDIINKIQPNRYFMIQFYFAQIFTIEYGNRSSKDVLRLISKIILNHNLFEHLISIHPNFIEIITCYVINYWPLYSATIFKDVIHIFVGNEKCYSEFRNQDGLRTIIMNIKKSDFFKSVKYDTTTFQDLIDDSINLDSLDPSYHITETLCVCVTREVIYQLDKKSLVYIPPNITIDFELCEELSDLTARDEVYKSIQPIFEVISIIYFSKELKTFLIKIKRTIMIARIFVYHNVIS</sequence>
<dbReference type="AlphaFoldDB" id="A0A0C2IZY1"/>
<name>A0A0C2IZY1_THEKT</name>
<organism evidence="1 2">
    <name type="scientific">Thelohanellus kitauei</name>
    <name type="common">Myxosporean</name>
    <dbReference type="NCBI Taxonomy" id="669202"/>
    <lineage>
        <taxon>Eukaryota</taxon>
        <taxon>Metazoa</taxon>
        <taxon>Cnidaria</taxon>
        <taxon>Myxozoa</taxon>
        <taxon>Myxosporea</taxon>
        <taxon>Bivalvulida</taxon>
        <taxon>Platysporina</taxon>
        <taxon>Myxobolidae</taxon>
        <taxon>Thelohanellus</taxon>
    </lineage>
</organism>
<keyword evidence="2" id="KW-1185">Reference proteome</keyword>
<dbReference type="Proteomes" id="UP000031668">
    <property type="component" value="Unassembled WGS sequence"/>
</dbReference>
<evidence type="ECO:0000313" key="2">
    <source>
        <dbReference type="Proteomes" id="UP000031668"/>
    </source>
</evidence>
<gene>
    <name evidence="1" type="ORF">RF11_02507</name>
</gene>
<proteinExistence type="predicted"/>
<dbReference type="EMBL" id="JWZT01004999">
    <property type="protein sequence ID" value="KII62387.1"/>
    <property type="molecule type" value="Genomic_DNA"/>
</dbReference>
<accession>A0A0C2IZY1</accession>
<reference evidence="1 2" key="1">
    <citation type="journal article" date="2014" name="Genome Biol. Evol.">
        <title>The genome of the myxosporean Thelohanellus kitauei shows adaptations to nutrient acquisition within its fish host.</title>
        <authorList>
            <person name="Yang Y."/>
            <person name="Xiong J."/>
            <person name="Zhou Z."/>
            <person name="Huo F."/>
            <person name="Miao W."/>
            <person name="Ran C."/>
            <person name="Liu Y."/>
            <person name="Zhang J."/>
            <person name="Feng J."/>
            <person name="Wang M."/>
            <person name="Wang M."/>
            <person name="Wang L."/>
            <person name="Yao B."/>
        </authorList>
    </citation>
    <scope>NUCLEOTIDE SEQUENCE [LARGE SCALE GENOMIC DNA]</scope>
    <source>
        <strain evidence="1">Wuqing</strain>
    </source>
</reference>
<comment type="caution">
    <text evidence="1">The sequence shown here is derived from an EMBL/GenBank/DDBJ whole genome shotgun (WGS) entry which is preliminary data.</text>
</comment>